<evidence type="ECO:0000313" key="4">
    <source>
        <dbReference type="Proteomes" id="UP001596157"/>
    </source>
</evidence>
<reference evidence="4" key="1">
    <citation type="journal article" date="2019" name="Int. J. Syst. Evol. Microbiol.">
        <title>The Global Catalogue of Microorganisms (GCM) 10K type strain sequencing project: providing services to taxonomists for standard genome sequencing and annotation.</title>
        <authorList>
            <consortium name="The Broad Institute Genomics Platform"/>
            <consortium name="The Broad Institute Genome Sequencing Center for Infectious Disease"/>
            <person name="Wu L."/>
            <person name="Ma J."/>
        </authorList>
    </citation>
    <scope>NUCLEOTIDE SEQUENCE [LARGE SCALE GENOMIC DNA]</scope>
    <source>
        <strain evidence="4">CCUG 59778</strain>
    </source>
</reference>
<feature type="chain" id="PRO_5046045973" description="Fibronectin type-III domain-containing protein" evidence="2">
    <location>
        <begin position="26"/>
        <end position="589"/>
    </location>
</feature>
<protein>
    <recommendedName>
        <fullName evidence="5">Fibronectin type-III domain-containing protein</fullName>
    </recommendedName>
</protein>
<feature type="signal peptide" evidence="2">
    <location>
        <begin position="1"/>
        <end position="25"/>
    </location>
</feature>
<evidence type="ECO:0000256" key="1">
    <source>
        <dbReference type="SAM" id="MobiDB-lite"/>
    </source>
</evidence>
<accession>A0ABW0ENZ2</accession>
<keyword evidence="4" id="KW-1185">Reference proteome</keyword>
<gene>
    <name evidence="3" type="ORF">ACFPM7_12460</name>
</gene>
<dbReference type="Proteomes" id="UP001596157">
    <property type="component" value="Unassembled WGS sequence"/>
</dbReference>
<name>A0ABW0ENZ2_9PSEU</name>
<dbReference type="EMBL" id="JBHSKF010000005">
    <property type="protein sequence ID" value="MFC5287866.1"/>
    <property type="molecule type" value="Genomic_DNA"/>
</dbReference>
<organism evidence="3 4">
    <name type="scientific">Actinokineospora guangxiensis</name>
    <dbReference type="NCBI Taxonomy" id="1490288"/>
    <lineage>
        <taxon>Bacteria</taxon>
        <taxon>Bacillati</taxon>
        <taxon>Actinomycetota</taxon>
        <taxon>Actinomycetes</taxon>
        <taxon>Pseudonocardiales</taxon>
        <taxon>Pseudonocardiaceae</taxon>
        <taxon>Actinokineospora</taxon>
    </lineage>
</organism>
<evidence type="ECO:0000256" key="2">
    <source>
        <dbReference type="SAM" id="SignalP"/>
    </source>
</evidence>
<dbReference type="RefSeq" id="WP_378247274.1">
    <property type="nucleotide sequence ID" value="NZ_JBHSKF010000005.1"/>
</dbReference>
<feature type="region of interest" description="Disordered" evidence="1">
    <location>
        <begin position="231"/>
        <end position="261"/>
    </location>
</feature>
<sequence length="589" mass="58864">MTVRRRLVAAAVGAAVLAGAVLALRDPGPGVDGPPPERVSRYAADSVVLPEPGAAPRPPGDVRVTAGPTWQRVAWTGSAPGYEVRWPGGARLVAAEEVQLDGVADGAVISVRAVDGHGRRSAPVEVLGAAPSGELWRGGLTGLYDAFGGDGSLRADAPGSLWHLSGYRGCVEIGARSPGRAGAVVELGCGGDVAVLRPRAPMRLMGGAGRVAVLTDAAGPGGRLAVDLVPGPADRVGEEPPGVRAELSGTSARISPGGRPGRVAERGAGVLHLLEVEVGPGGVVMRVDGAVVATGPPAPRWSEAYPLISVSGPHGRRARVHLAGAGFSGPAARVPPVYEVPVYTATRQVLGPTTDAPDLGVAGHPLAMAASARVVATVSAPPGLDPAALTVQLGRHRMPARLAAPVTPGPGALATVGADVPAAVLGRATAALSPFVLRSARPAGGATVIESYLEITPVAEAAFRPPAPRAPAAVADALPRAELVLGDSAGRPLPHAVAPAEGRLVLEVRIDAAEAQWDSGAVAGVHGFELRLDGLLVAAVPTALDGPSAGGTYAVALALAGLARGEHVLETTAVGASASASTLTRFTVR</sequence>
<proteinExistence type="predicted"/>
<comment type="caution">
    <text evidence="3">The sequence shown here is derived from an EMBL/GenBank/DDBJ whole genome shotgun (WGS) entry which is preliminary data.</text>
</comment>
<evidence type="ECO:0008006" key="5">
    <source>
        <dbReference type="Google" id="ProtNLM"/>
    </source>
</evidence>
<evidence type="ECO:0000313" key="3">
    <source>
        <dbReference type="EMBL" id="MFC5287866.1"/>
    </source>
</evidence>
<keyword evidence="2" id="KW-0732">Signal</keyword>